<comment type="catalytic activity">
    <reaction evidence="13">
        <text>N-succinyl-(2S,6S)-2,6-diaminopimelate + H2O = (2S,6S)-2,6-diaminopimelate + succinate</text>
        <dbReference type="Rhea" id="RHEA:22608"/>
        <dbReference type="ChEBI" id="CHEBI:15377"/>
        <dbReference type="ChEBI" id="CHEBI:30031"/>
        <dbReference type="ChEBI" id="CHEBI:57609"/>
        <dbReference type="ChEBI" id="CHEBI:58087"/>
        <dbReference type="EC" id="3.5.1.18"/>
    </reaction>
</comment>
<keyword evidence="12" id="KW-0170">Cobalt</keyword>
<evidence type="ECO:0000256" key="6">
    <source>
        <dbReference type="ARBA" id="ARBA00022605"/>
    </source>
</evidence>
<sequence length="370" mass="39510">MPPSEQPENGHPAPSLDLAASAVELTRQICDIESVSGDETPLADAIEAALAGLDHLEILRDGDTIVARTRLGRPLRAIIAGHIDTVPLNGNLPTRFETIDGVDYLWGRGTVDMKSGTAVQLKLAAELTDPSIDVTWMWYDHEEVSAELNGLGRLARNSPELFAGDFAILGEPSNGRVEGGCNGNLRVEVRTRGLRAHSARSWVGDNAIHKLALVLQTLAEYVPREVEVEGLVYREGLNAVGISGGVAGNVIPDEAMVHINYRFAPSRSGAEAVAHLEELFAGYEVTVVDLAEGARPGLTAPIAQGFLEAVGGEARPKYGWTDVARFSALGIPAVNYGPGDPLKAHADDERVPLDQIVDCERGLRAWLTAG</sequence>
<evidence type="ECO:0000256" key="4">
    <source>
        <dbReference type="ARBA" id="ARBA00011738"/>
    </source>
</evidence>
<evidence type="ECO:0000256" key="12">
    <source>
        <dbReference type="ARBA" id="ARBA00023285"/>
    </source>
</evidence>
<evidence type="ECO:0000256" key="10">
    <source>
        <dbReference type="ARBA" id="ARBA00022915"/>
    </source>
</evidence>
<dbReference type="EC" id="3.5.1.18" evidence="5 14"/>
<name>A0A2M9BWD6_9MICO</name>
<evidence type="ECO:0000259" key="15">
    <source>
        <dbReference type="Pfam" id="PF07687"/>
    </source>
</evidence>
<comment type="caution">
    <text evidence="16">The sequence shown here is derived from an EMBL/GenBank/DDBJ whole genome shotgun (WGS) entry which is preliminary data.</text>
</comment>
<dbReference type="PANTHER" id="PTHR43808:SF31">
    <property type="entry name" value="N-ACETYL-L-CITRULLINE DEACETYLASE"/>
    <property type="match status" value="1"/>
</dbReference>
<evidence type="ECO:0000256" key="2">
    <source>
        <dbReference type="ARBA" id="ARBA00001947"/>
    </source>
</evidence>
<dbReference type="FunFam" id="3.30.70.360:FF:000011">
    <property type="entry name" value="Succinyl-diaminopimelate desuccinylase"/>
    <property type="match status" value="1"/>
</dbReference>
<evidence type="ECO:0000256" key="7">
    <source>
        <dbReference type="ARBA" id="ARBA00022723"/>
    </source>
</evidence>
<dbReference type="InterPro" id="IPR011650">
    <property type="entry name" value="Peptidase_M20_dimer"/>
</dbReference>
<dbReference type="Gene3D" id="3.30.70.360">
    <property type="match status" value="1"/>
</dbReference>
<dbReference type="InterPro" id="IPR050072">
    <property type="entry name" value="Peptidase_M20A"/>
</dbReference>
<dbReference type="GO" id="GO:0006526">
    <property type="term" value="P:L-arginine biosynthetic process"/>
    <property type="evidence" value="ECO:0007669"/>
    <property type="project" value="TreeGrafter"/>
</dbReference>
<dbReference type="Gene3D" id="3.40.630.10">
    <property type="entry name" value="Zn peptidases"/>
    <property type="match status" value="1"/>
</dbReference>
<evidence type="ECO:0000256" key="5">
    <source>
        <dbReference type="ARBA" id="ARBA00011921"/>
    </source>
</evidence>
<comment type="pathway">
    <text evidence="3">Amino-acid biosynthesis; L-lysine biosynthesis via DAP pathway; LL-2,6-diaminopimelate from (S)-tetrahydrodipicolinate (succinylase route): step 3/3.</text>
</comment>
<dbReference type="Pfam" id="PF07687">
    <property type="entry name" value="M20_dimer"/>
    <property type="match status" value="1"/>
</dbReference>
<comment type="cofactor">
    <cofactor evidence="1">
        <name>Co(2+)</name>
        <dbReference type="ChEBI" id="CHEBI:48828"/>
    </cofactor>
</comment>
<evidence type="ECO:0000256" key="14">
    <source>
        <dbReference type="NCBIfam" id="TIGR01900"/>
    </source>
</evidence>
<keyword evidence="9" id="KW-0862">Zinc</keyword>
<dbReference type="Pfam" id="PF01546">
    <property type="entry name" value="Peptidase_M20"/>
    <property type="match status" value="1"/>
</dbReference>
<keyword evidence="7" id="KW-0479">Metal-binding</keyword>
<dbReference type="GO" id="GO:0019877">
    <property type="term" value="P:diaminopimelate biosynthetic process"/>
    <property type="evidence" value="ECO:0007669"/>
    <property type="project" value="UniProtKB-KW"/>
</dbReference>
<protein>
    <recommendedName>
        <fullName evidence="5 14">Succinyl-diaminopimelate desuccinylase</fullName>
        <ecNumber evidence="5 14">3.5.1.18</ecNumber>
    </recommendedName>
</protein>
<evidence type="ECO:0000256" key="3">
    <source>
        <dbReference type="ARBA" id="ARBA00005130"/>
    </source>
</evidence>
<dbReference type="GO" id="GO:0008777">
    <property type="term" value="F:acetylornithine deacetylase activity"/>
    <property type="evidence" value="ECO:0007669"/>
    <property type="project" value="TreeGrafter"/>
</dbReference>
<reference evidence="16 17" key="1">
    <citation type="submission" date="2017-11" db="EMBL/GenBank/DDBJ databases">
        <title>Genomic Encyclopedia of Archaeal and Bacterial Type Strains, Phase II (KMG-II): From Individual Species to Whole Genera.</title>
        <authorList>
            <person name="Goeker M."/>
        </authorList>
    </citation>
    <scope>NUCLEOTIDE SEQUENCE [LARGE SCALE GENOMIC DNA]</scope>
    <source>
        <strain evidence="16 17">DSM 25625</strain>
    </source>
</reference>
<dbReference type="GO" id="GO:0046872">
    <property type="term" value="F:metal ion binding"/>
    <property type="evidence" value="ECO:0007669"/>
    <property type="project" value="UniProtKB-KW"/>
</dbReference>
<evidence type="ECO:0000256" key="13">
    <source>
        <dbReference type="ARBA" id="ARBA00051301"/>
    </source>
</evidence>
<evidence type="ECO:0000256" key="1">
    <source>
        <dbReference type="ARBA" id="ARBA00001941"/>
    </source>
</evidence>
<keyword evidence="8" id="KW-0378">Hydrolase</keyword>
<dbReference type="Proteomes" id="UP000230161">
    <property type="component" value="Unassembled WGS sequence"/>
</dbReference>
<dbReference type="GO" id="GO:0009089">
    <property type="term" value="P:lysine biosynthetic process via diaminopimelate"/>
    <property type="evidence" value="ECO:0007669"/>
    <property type="project" value="UniProtKB-UniRule"/>
</dbReference>
<dbReference type="RefSeq" id="WP_100344841.1">
    <property type="nucleotide sequence ID" value="NZ_PGFB01000003.1"/>
</dbReference>
<dbReference type="InterPro" id="IPR010174">
    <property type="entry name" value="Succinyl-DAP_deSuclase_DapE"/>
</dbReference>
<dbReference type="SUPFAM" id="SSF53187">
    <property type="entry name" value="Zn-dependent exopeptidases"/>
    <property type="match status" value="1"/>
</dbReference>
<dbReference type="EMBL" id="PGFB01000003">
    <property type="protein sequence ID" value="PJJ62262.1"/>
    <property type="molecule type" value="Genomic_DNA"/>
</dbReference>
<evidence type="ECO:0000256" key="9">
    <source>
        <dbReference type="ARBA" id="ARBA00022833"/>
    </source>
</evidence>
<dbReference type="AlphaFoldDB" id="A0A2M9BWD6"/>
<keyword evidence="6" id="KW-0028">Amino-acid biosynthesis</keyword>
<keyword evidence="11" id="KW-0457">Lysine biosynthesis</keyword>
<feature type="domain" description="Peptidase M20 dimerisation" evidence="15">
    <location>
        <begin position="183"/>
        <end position="280"/>
    </location>
</feature>
<proteinExistence type="predicted"/>
<evidence type="ECO:0000256" key="11">
    <source>
        <dbReference type="ARBA" id="ARBA00023154"/>
    </source>
</evidence>
<dbReference type="PANTHER" id="PTHR43808">
    <property type="entry name" value="ACETYLORNITHINE DEACETYLASE"/>
    <property type="match status" value="1"/>
</dbReference>
<keyword evidence="17" id="KW-1185">Reference proteome</keyword>
<dbReference type="GO" id="GO:0009014">
    <property type="term" value="F:succinyl-diaminopimelate desuccinylase activity"/>
    <property type="evidence" value="ECO:0007669"/>
    <property type="project" value="UniProtKB-UniRule"/>
</dbReference>
<dbReference type="OrthoDB" id="7055905at2"/>
<comment type="cofactor">
    <cofactor evidence="2">
        <name>Zn(2+)</name>
        <dbReference type="ChEBI" id="CHEBI:29105"/>
    </cofactor>
</comment>
<evidence type="ECO:0000256" key="8">
    <source>
        <dbReference type="ARBA" id="ARBA00022801"/>
    </source>
</evidence>
<organism evidence="16 17">
    <name type="scientific">Compostimonas suwonensis</name>
    <dbReference type="NCBI Taxonomy" id="1048394"/>
    <lineage>
        <taxon>Bacteria</taxon>
        <taxon>Bacillati</taxon>
        <taxon>Actinomycetota</taxon>
        <taxon>Actinomycetes</taxon>
        <taxon>Micrococcales</taxon>
        <taxon>Microbacteriaceae</taxon>
        <taxon>Compostimonas</taxon>
    </lineage>
</organism>
<accession>A0A2M9BWD6</accession>
<keyword evidence="10" id="KW-0220">Diaminopimelate biosynthesis</keyword>
<evidence type="ECO:0000313" key="17">
    <source>
        <dbReference type="Proteomes" id="UP000230161"/>
    </source>
</evidence>
<comment type="subunit">
    <text evidence="4">Homodimer.</text>
</comment>
<gene>
    <name evidence="16" type="ORF">CLV54_2059</name>
</gene>
<dbReference type="InterPro" id="IPR002933">
    <property type="entry name" value="Peptidase_M20"/>
</dbReference>
<dbReference type="SUPFAM" id="SSF55031">
    <property type="entry name" value="Bacterial exopeptidase dimerisation domain"/>
    <property type="match status" value="1"/>
</dbReference>
<evidence type="ECO:0000313" key="16">
    <source>
        <dbReference type="EMBL" id="PJJ62262.1"/>
    </source>
</evidence>
<dbReference type="NCBIfam" id="TIGR01900">
    <property type="entry name" value="dapE-gram_pos"/>
    <property type="match status" value="1"/>
</dbReference>
<dbReference type="InterPro" id="IPR036264">
    <property type="entry name" value="Bact_exopeptidase_dim_dom"/>
</dbReference>